<name>A0A821IBB0_9BILA</name>
<comment type="caution">
    <text evidence="1">The sequence shown here is derived from an EMBL/GenBank/DDBJ whole genome shotgun (WGS) entry which is preliminary data.</text>
</comment>
<keyword evidence="2" id="KW-1185">Reference proteome</keyword>
<reference evidence="1" key="1">
    <citation type="submission" date="2021-02" db="EMBL/GenBank/DDBJ databases">
        <authorList>
            <person name="Nowell W R."/>
        </authorList>
    </citation>
    <scope>NUCLEOTIDE SEQUENCE</scope>
</reference>
<evidence type="ECO:0000313" key="1">
    <source>
        <dbReference type="EMBL" id="CAF4697390.1"/>
    </source>
</evidence>
<gene>
    <name evidence="1" type="ORF">OVN521_LOCUS48277</name>
</gene>
<dbReference type="Proteomes" id="UP000663866">
    <property type="component" value="Unassembled WGS sequence"/>
</dbReference>
<dbReference type="EMBL" id="CAJOBG010099612">
    <property type="protein sequence ID" value="CAF4697390.1"/>
    <property type="molecule type" value="Genomic_DNA"/>
</dbReference>
<proteinExistence type="predicted"/>
<organism evidence="1 2">
    <name type="scientific">Rotaria magnacalcarata</name>
    <dbReference type="NCBI Taxonomy" id="392030"/>
    <lineage>
        <taxon>Eukaryota</taxon>
        <taxon>Metazoa</taxon>
        <taxon>Spiralia</taxon>
        <taxon>Gnathifera</taxon>
        <taxon>Rotifera</taxon>
        <taxon>Eurotatoria</taxon>
        <taxon>Bdelloidea</taxon>
        <taxon>Philodinida</taxon>
        <taxon>Philodinidae</taxon>
        <taxon>Rotaria</taxon>
    </lineage>
</organism>
<feature type="non-terminal residue" evidence="1">
    <location>
        <position position="80"/>
    </location>
</feature>
<accession>A0A821IBB0</accession>
<dbReference type="AlphaFoldDB" id="A0A821IBB0"/>
<sequence length="80" mass="9647">EDEKSTSSEEAFFEEWSEEFRCRRRDEYDENTQRIIRTDIIETGDRVRSDVVKEEYKGKNVRIKGHKSYDIVKKITRTPS</sequence>
<protein>
    <submittedName>
        <fullName evidence="1">Uncharacterized protein</fullName>
    </submittedName>
</protein>
<feature type="non-terminal residue" evidence="1">
    <location>
        <position position="1"/>
    </location>
</feature>
<evidence type="ECO:0000313" key="2">
    <source>
        <dbReference type="Proteomes" id="UP000663866"/>
    </source>
</evidence>